<organism evidence="1 2">
    <name type="scientific">Russula earlei</name>
    <dbReference type="NCBI Taxonomy" id="71964"/>
    <lineage>
        <taxon>Eukaryota</taxon>
        <taxon>Fungi</taxon>
        <taxon>Dikarya</taxon>
        <taxon>Basidiomycota</taxon>
        <taxon>Agaricomycotina</taxon>
        <taxon>Agaricomycetes</taxon>
        <taxon>Russulales</taxon>
        <taxon>Russulaceae</taxon>
        <taxon>Russula</taxon>
    </lineage>
</organism>
<dbReference type="EMBL" id="JAGFNK010001317">
    <property type="protein sequence ID" value="KAI9432560.1"/>
    <property type="molecule type" value="Genomic_DNA"/>
</dbReference>
<keyword evidence="2" id="KW-1185">Reference proteome</keyword>
<accession>A0ACC0TQN8</accession>
<evidence type="ECO:0000313" key="2">
    <source>
        <dbReference type="Proteomes" id="UP001207468"/>
    </source>
</evidence>
<evidence type="ECO:0000313" key="1">
    <source>
        <dbReference type="EMBL" id="KAI9432560.1"/>
    </source>
</evidence>
<gene>
    <name evidence="1" type="ORF">F5148DRAFT_990353</name>
</gene>
<dbReference type="Proteomes" id="UP001207468">
    <property type="component" value="Unassembled WGS sequence"/>
</dbReference>
<feature type="non-terminal residue" evidence="1">
    <location>
        <position position="1"/>
    </location>
</feature>
<comment type="caution">
    <text evidence="1">The sequence shown here is derived from an EMBL/GenBank/DDBJ whole genome shotgun (WGS) entry which is preliminary data.</text>
</comment>
<proteinExistence type="predicted"/>
<name>A0ACC0TQN8_9AGAM</name>
<reference evidence="1" key="1">
    <citation type="submission" date="2021-03" db="EMBL/GenBank/DDBJ databases">
        <title>Evolutionary priming and transition to the ectomycorrhizal habit in an iconic lineage of mushroom-forming fungi: is preadaptation a requirement?</title>
        <authorList>
            <consortium name="DOE Joint Genome Institute"/>
            <person name="Looney B.P."/>
            <person name="Miyauchi S."/>
            <person name="Morin E."/>
            <person name="Drula E."/>
            <person name="Courty P.E."/>
            <person name="Chicoki N."/>
            <person name="Fauchery L."/>
            <person name="Kohler A."/>
            <person name="Kuo A."/>
            <person name="LaButti K."/>
            <person name="Pangilinan J."/>
            <person name="Lipzen A."/>
            <person name="Riley R."/>
            <person name="Andreopoulos W."/>
            <person name="He G."/>
            <person name="Johnson J."/>
            <person name="Barry K.W."/>
            <person name="Grigoriev I.V."/>
            <person name="Nagy L."/>
            <person name="Hibbett D."/>
            <person name="Henrissat B."/>
            <person name="Matheny P.B."/>
            <person name="Labbe J."/>
            <person name="Martin A.F."/>
        </authorList>
    </citation>
    <scope>NUCLEOTIDE SEQUENCE</scope>
    <source>
        <strain evidence="1">BPL698</strain>
    </source>
</reference>
<sequence length="235" mass="26868">ETFCEAEDLFDSLRASFSASNYVDFHGTFPVKEDPLISPKEHVMMVAQEVWRLTGYCHESGHQTCFWCSQDEAHKKKAKPSCKPGVKHHNHLGMKRYPCQSHLIITCIQNKAGPLCIMIILQHHMKHVLYLDVSMPPEALKMIEEQVEWLTPSAIESRVQASYPQVTNKQIPKAWRELSQVYWQCDKLQLPSARKLLVEYPEEADLFDVSGIPENMEIITWVLLSGLGSGGCWNT</sequence>
<protein>
    <submittedName>
        <fullName evidence="1">Uncharacterized protein</fullName>
    </submittedName>
</protein>